<evidence type="ECO:0000256" key="3">
    <source>
        <dbReference type="ARBA" id="ARBA00023242"/>
    </source>
</evidence>
<feature type="region of interest" description="Disordered" evidence="4">
    <location>
        <begin position="1"/>
        <end position="195"/>
    </location>
</feature>
<dbReference type="PANTHER" id="PTHR14150:SF12">
    <property type="entry name" value="U3 SMALL NUCLEOLAR RNA-ASSOCIATED PROTEIN 14 HOMOLOG A"/>
    <property type="match status" value="1"/>
</dbReference>
<feature type="compositionally biased region" description="Acidic residues" evidence="4">
    <location>
        <begin position="111"/>
        <end position="128"/>
    </location>
</feature>
<name>A0A0H5C2P3_CYBJN</name>
<dbReference type="Pfam" id="PF04615">
    <property type="entry name" value="Utp14"/>
    <property type="match status" value="1"/>
</dbReference>
<dbReference type="GO" id="GO:0006364">
    <property type="term" value="P:rRNA processing"/>
    <property type="evidence" value="ECO:0007669"/>
    <property type="project" value="InterPro"/>
</dbReference>
<evidence type="ECO:0000256" key="2">
    <source>
        <dbReference type="ARBA" id="ARBA00022553"/>
    </source>
</evidence>
<dbReference type="InterPro" id="IPR006709">
    <property type="entry name" value="SSU_processome_Utp14"/>
</dbReference>
<evidence type="ECO:0000313" key="6">
    <source>
        <dbReference type="Proteomes" id="UP000038830"/>
    </source>
</evidence>
<feature type="compositionally biased region" description="Acidic residues" evidence="4">
    <location>
        <begin position="153"/>
        <end position="194"/>
    </location>
</feature>
<protein>
    <recommendedName>
        <fullName evidence="7">Small-subunit processome</fullName>
    </recommendedName>
</protein>
<dbReference type="GO" id="GO:0032040">
    <property type="term" value="C:small-subunit processome"/>
    <property type="evidence" value="ECO:0007669"/>
    <property type="project" value="InterPro"/>
</dbReference>
<feature type="compositionally biased region" description="Basic residues" evidence="4">
    <location>
        <begin position="1"/>
        <end position="20"/>
    </location>
</feature>
<accession>A0A0H5C2P3</accession>
<feature type="region of interest" description="Disordered" evidence="4">
    <location>
        <begin position="587"/>
        <end position="676"/>
    </location>
</feature>
<feature type="compositionally biased region" description="Acidic residues" evidence="4">
    <location>
        <begin position="58"/>
        <end position="83"/>
    </location>
</feature>
<dbReference type="EMBL" id="CDQK01000002">
    <property type="protein sequence ID" value="CEP22071.1"/>
    <property type="molecule type" value="Genomic_DNA"/>
</dbReference>
<keyword evidence="3" id="KW-0539">Nucleus</keyword>
<gene>
    <name evidence="5" type="ORF">BN1211_2336</name>
</gene>
<dbReference type="Proteomes" id="UP000038830">
    <property type="component" value="Unassembled WGS sequence"/>
</dbReference>
<evidence type="ECO:0000256" key="4">
    <source>
        <dbReference type="SAM" id="MobiDB-lite"/>
    </source>
</evidence>
<feature type="compositionally biased region" description="Basic and acidic residues" evidence="4">
    <location>
        <begin position="138"/>
        <end position="148"/>
    </location>
</feature>
<organism evidence="5 6">
    <name type="scientific">Cyberlindnera jadinii (strain ATCC 18201 / CBS 1600 / BCRC 20928 / JCM 3617 / NBRC 0987 / NRRL Y-1542)</name>
    <name type="common">Torula yeast</name>
    <name type="synonym">Candida utilis</name>
    <dbReference type="NCBI Taxonomy" id="983966"/>
    <lineage>
        <taxon>Eukaryota</taxon>
        <taxon>Fungi</taxon>
        <taxon>Dikarya</taxon>
        <taxon>Ascomycota</taxon>
        <taxon>Saccharomycotina</taxon>
        <taxon>Saccharomycetes</taxon>
        <taxon>Phaffomycetales</taxon>
        <taxon>Phaffomycetaceae</taxon>
        <taxon>Cyberlindnera</taxon>
    </lineage>
</organism>
<keyword evidence="2" id="KW-0597">Phosphoprotein</keyword>
<comment type="subcellular location">
    <subcellularLocation>
        <location evidence="1">Nucleus</location>
        <location evidence="1">Nucleolus</location>
    </subcellularLocation>
</comment>
<dbReference type="PANTHER" id="PTHR14150">
    <property type="entry name" value="U3 SMALL NUCLEOLAR RNA-ASSOCIATED PROTEIN 14"/>
    <property type="match status" value="1"/>
</dbReference>
<proteinExistence type="predicted"/>
<evidence type="ECO:0000256" key="1">
    <source>
        <dbReference type="ARBA" id="ARBA00004604"/>
    </source>
</evidence>
<sequence>MAKGSKVKSRKGHSKAKSTRRAQNAFEIASAQERAKHGDLDSDDDDGAIVNPTRGSDDEGEDQEFEDEELDSDEALGSDDDFDVLSSKFSQTLRDKAKSKKKSGTKHQSDGQEEEEEEEGYNSIDESELVPLSAVWDLDEKDRKRSSGKDIVLNDDWETESSQESEDDSESEEDDDDEEEFPFEQGESDEDEVELTQLKKQLQKGDKRGKKQYQDLNIEENELALPGGGDAITLTDMISIVDKDASKNAILIDKEETETSGKSLDVPLPKRIQQRHERKAAYQISKDEVNKWKDTVKQNRNAEVLSFPLNPKVQHNEASSFASTPAMTDMEKKINGLLTESALLNENQEATFEEIQTAKMSPEEVRKRTAELRKMRELMFRQEREAKRLKKIKSKSFRRIKKKEMLKNKEMIDGSSDDEDHDAKRAEERMSLKHKNNAYAKSLVRSGLSKDGEAREEMEEMLRRGERLRAKILDREDEDEEFGDMNNLDLDKEVDDSSDSELRDKLGKTGVMNMAFMKNAEARERTANAEERARLQKLNATGDLEQFQEDEVNSVNISINPGRRVYTPGAGVSKAEISSVNKQVVEEEAIDSSKSLQNRLVKAHEGKSKKVAPKSEQEGEDDDEIPWMAKDDKQVQKSRKVKVIDSNSSKLEKSGNKISKQQKKRKANEMDADDEILEMDGVMKLVDPHGEDSGKEEEDESQIRMFKQTDMMKQAFAGDEDVIAEFNADKRKVVEDEGDQVEDLTLPGWGDWVGGNHKAKKNKVLKKKKGIVDANNRKDRFKQNVIINEKVNKKNAKYQAQNVPFTFETKDQYERSLRMPIGQEWTSRETHQRLTMPKITTKRGVVIDPLKAPFK</sequence>
<feature type="compositionally biased region" description="Basic and acidic residues" evidence="4">
    <location>
        <begin position="602"/>
        <end position="617"/>
    </location>
</feature>
<evidence type="ECO:0000313" key="5">
    <source>
        <dbReference type="EMBL" id="CEP22071.1"/>
    </source>
</evidence>
<dbReference type="AlphaFoldDB" id="A0A0H5C2P3"/>
<evidence type="ECO:0008006" key="7">
    <source>
        <dbReference type="Google" id="ProtNLM"/>
    </source>
</evidence>
<reference evidence="6" key="1">
    <citation type="journal article" date="2015" name="J. Biotechnol.">
        <title>The structure of the Cyberlindnera jadinii genome and its relation to Candida utilis analyzed by the occurrence of single nucleotide polymorphisms.</title>
        <authorList>
            <person name="Rupp O."/>
            <person name="Brinkrolf K."/>
            <person name="Buerth C."/>
            <person name="Kunigo M."/>
            <person name="Schneider J."/>
            <person name="Jaenicke S."/>
            <person name="Goesmann A."/>
            <person name="Puehler A."/>
            <person name="Jaeger K.-E."/>
            <person name="Ernst J.F."/>
        </authorList>
    </citation>
    <scope>NUCLEOTIDE SEQUENCE [LARGE SCALE GENOMIC DNA]</scope>
    <source>
        <strain evidence="6">ATCC 18201 / CBS 1600 / BCRC 20928 / JCM 3617 / NBRC 0987 / NRRL Y-1542</strain>
    </source>
</reference>